<keyword evidence="3" id="KW-1185">Reference proteome</keyword>
<reference evidence="3" key="1">
    <citation type="submission" date="2018-01" db="EMBL/GenBank/DDBJ databases">
        <title>Rubneribacter badeniensis gen. nov., sp. nov., and Colonibacter rubneri, gen. nov., sp. nov., WGS of new members of the Eggerthellaceae.</title>
        <authorList>
            <person name="Danylec N."/>
            <person name="Stoll D.A."/>
            <person name="Doetsch A."/>
            <person name="Kulling S.E."/>
            <person name="Huch M."/>
        </authorList>
    </citation>
    <scope>NUCLEOTIDE SEQUENCE [LARGE SCALE GENOMIC DNA]</scope>
    <source>
        <strain evidence="3">ResAG-96</strain>
    </source>
</reference>
<proteinExistence type="predicted"/>
<organism evidence="2 3">
    <name type="scientific">Enteroscipio rubneri</name>
    <dbReference type="NCBI Taxonomy" id="2070686"/>
    <lineage>
        <taxon>Bacteria</taxon>
        <taxon>Bacillati</taxon>
        <taxon>Actinomycetota</taxon>
        <taxon>Coriobacteriia</taxon>
        <taxon>Eggerthellales</taxon>
        <taxon>Eggerthellaceae</taxon>
        <taxon>Enteroscipio</taxon>
    </lineage>
</organism>
<sequence>MTRGGRHRAWTTREVAFLIDAAGRLPLRTICKRLGRSESAVESMASKLNRSGEHLTLKCWSSRLVWCNECATWRTGIDDKTGRCRVCTMREQLRGREDACSRELAIMTPEQRLVYERTEAQRRTRKALERPQKRGSCPMSRYERSKAEERYLIDLEEWEYRTLRLRYDAAKTRLRRMREKTGRNPRKGRPPSPSESRI</sequence>
<feature type="compositionally biased region" description="Basic and acidic residues" evidence="1">
    <location>
        <begin position="122"/>
        <end position="132"/>
    </location>
</feature>
<evidence type="ECO:0000256" key="1">
    <source>
        <dbReference type="SAM" id="MobiDB-lite"/>
    </source>
</evidence>
<comment type="caution">
    <text evidence="2">The sequence shown here is derived from an EMBL/GenBank/DDBJ whole genome shotgun (WGS) entry which is preliminary data.</text>
</comment>
<evidence type="ECO:0000313" key="3">
    <source>
        <dbReference type="Proteomes" id="UP000236197"/>
    </source>
</evidence>
<evidence type="ECO:0000313" key="2">
    <source>
        <dbReference type="EMBL" id="PNV67762.1"/>
    </source>
</evidence>
<dbReference type="Proteomes" id="UP000236197">
    <property type="component" value="Unassembled WGS sequence"/>
</dbReference>
<feature type="region of interest" description="Disordered" evidence="1">
    <location>
        <begin position="175"/>
        <end position="198"/>
    </location>
</feature>
<feature type="compositionally biased region" description="Basic residues" evidence="1">
    <location>
        <begin position="175"/>
        <end position="189"/>
    </location>
</feature>
<gene>
    <name evidence="2" type="ORF">C2L71_05640</name>
</gene>
<protein>
    <submittedName>
        <fullName evidence="2">Uncharacterized protein</fullName>
    </submittedName>
</protein>
<feature type="region of interest" description="Disordered" evidence="1">
    <location>
        <begin position="122"/>
        <end position="141"/>
    </location>
</feature>
<accession>A0A2K2UC05</accession>
<dbReference type="EMBL" id="PPEK01000005">
    <property type="protein sequence ID" value="PNV67762.1"/>
    <property type="molecule type" value="Genomic_DNA"/>
</dbReference>
<dbReference type="AlphaFoldDB" id="A0A2K2UC05"/>
<name>A0A2K2UC05_9ACTN</name>